<accession>A0A8I6RKF5</accession>
<dbReference type="PANTHER" id="PTHR16465:SF0">
    <property type="entry name" value="ZINC FINGER MATRIN-TYPE PROTEIN 5"/>
    <property type="match status" value="1"/>
</dbReference>
<keyword evidence="1 4" id="KW-0479">Metal-binding</keyword>
<dbReference type="SUPFAM" id="SSF90229">
    <property type="entry name" value="CCCH zinc finger"/>
    <property type="match status" value="1"/>
</dbReference>
<dbReference type="OMA" id="DYCCCFM"/>
<evidence type="ECO:0000256" key="1">
    <source>
        <dbReference type="ARBA" id="ARBA00022723"/>
    </source>
</evidence>
<evidence type="ECO:0000256" key="2">
    <source>
        <dbReference type="ARBA" id="ARBA00022771"/>
    </source>
</evidence>
<dbReference type="PANTHER" id="PTHR16465">
    <property type="entry name" value="NUCLEASE-RELATED"/>
    <property type="match status" value="1"/>
</dbReference>
<organism evidence="6 7">
    <name type="scientific">Cimex lectularius</name>
    <name type="common">Bed bug</name>
    <name type="synonym">Acanthia lectularia</name>
    <dbReference type="NCBI Taxonomy" id="79782"/>
    <lineage>
        <taxon>Eukaryota</taxon>
        <taxon>Metazoa</taxon>
        <taxon>Ecdysozoa</taxon>
        <taxon>Arthropoda</taxon>
        <taxon>Hexapoda</taxon>
        <taxon>Insecta</taxon>
        <taxon>Pterygota</taxon>
        <taxon>Neoptera</taxon>
        <taxon>Paraneoptera</taxon>
        <taxon>Hemiptera</taxon>
        <taxon>Heteroptera</taxon>
        <taxon>Panheteroptera</taxon>
        <taxon>Cimicomorpha</taxon>
        <taxon>Cimicidae</taxon>
        <taxon>Cimex</taxon>
    </lineage>
</organism>
<protein>
    <recommendedName>
        <fullName evidence="5">C3H1-type domain-containing protein</fullName>
    </recommendedName>
</protein>
<dbReference type="Gene3D" id="3.30.160.60">
    <property type="entry name" value="Classic Zinc Finger"/>
    <property type="match status" value="1"/>
</dbReference>
<dbReference type="GO" id="GO:0008270">
    <property type="term" value="F:zinc ion binding"/>
    <property type="evidence" value="ECO:0007669"/>
    <property type="project" value="UniProtKB-KW"/>
</dbReference>
<dbReference type="PROSITE" id="PS50103">
    <property type="entry name" value="ZF_C3H1"/>
    <property type="match status" value="1"/>
</dbReference>
<dbReference type="InterPro" id="IPR000571">
    <property type="entry name" value="Znf_CCCH"/>
</dbReference>
<dbReference type="GO" id="GO:0005689">
    <property type="term" value="C:U12-type spliceosomal complex"/>
    <property type="evidence" value="ECO:0007669"/>
    <property type="project" value="TreeGrafter"/>
</dbReference>
<dbReference type="SUPFAM" id="SSF57667">
    <property type="entry name" value="beta-beta-alpha zinc fingers"/>
    <property type="match status" value="1"/>
</dbReference>
<dbReference type="Pfam" id="PF06220">
    <property type="entry name" value="zf-U1"/>
    <property type="match status" value="1"/>
</dbReference>
<evidence type="ECO:0000256" key="3">
    <source>
        <dbReference type="ARBA" id="ARBA00022833"/>
    </source>
</evidence>
<evidence type="ECO:0000256" key="4">
    <source>
        <dbReference type="PROSITE-ProRule" id="PRU00723"/>
    </source>
</evidence>
<dbReference type="OrthoDB" id="2417221at2759"/>
<dbReference type="RefSeq" id="XP_014248047.1">
    <property type="nucleotide sequence ID" value="XM_014392561.1"/>
</dbReference>
<evidence type="ECO:0000313" key="6">
    <source>
        <dbReference type="EnsemblMetazoa" id="XP_014248047.1"/>
    </source>
</evidence>
<reference evidence="6" key="1">
    <citation type="submission" date="2022-01" db="UniProtKB">
        <authorList>
            <consortium name="EnsemblMetazoa"/>
        </authorList>
    </citation>
    <scope>IDENTIFICATION</scope>
</reference>
<feature type="zinc finger region" description="C3H1-type" evidence="4">
    <location>
        <begin position="51"/>
        <end position="79"/>
    </location>
</feature>
<evidence type="ECO:0000313" key="7">
    <source>
        <dbReference type="Proteomes" id="UP000494040"/>
    </source>
</evidence>
<keyword evidence="2 4" id="KW-0863">Zinc-finger</keyword>
<feature type="domain" description="C3H1-type" evidence="5">
    <location>
        <begin position="51"/>
        <end position="79"/>
    </location>
</feature>
<dbReference type="KEGG" id="clec:106665818"/>
<dbReference type="EnsemblMetazoa" id="XM_014392561.1">
    <property type="protein sequence ID" value="XP_014248047.1"/>
    <property type="gene ID" value="LOC106665818"/>
</dbReference>
<evidence type="ECO:0000259" key="5">
    <source>
        <dbReference type="PROSITE" id="PS50103"/>
    </source>
</evidence>
<dbReference type="InterPro" id="IPR013085">
    <property type="entry name" value="U1-CZ_Znf_C2H2"/>
</dbReference>
<name>A0A8I6RKF5_CIMLE</name>
<keyword evidence="3 4" id="KW-0862">Zinc</keyword>
<dbReference type="Gene3D" id="4.10.1000.10">
    <property type="entry name" value="Zinc finger, CCCH-type"/>
    <property type="match status" value="1"/>
</dbReference>
<proteinExistence type="predicted"/>
<dbReference type="Proteomes" id="UP000494040">
    <property type="component" value="Unassembled WGS sequence"/>
</dbReference>
<dbReference type="GeneID" id="106665818"/>
<keyword evidence="7" id="KW-1185">Reference proteome</keyword>
<dbReference type="Pfam" id="PF00642">
    <property type="entry name" value="zf-CCCH"/>
    <property type="match status" value="1"/>
</dbReference>
<dbReference type="InterPro" id="IPR036236">
    <property type="entry name" value="Znf_C2H2_sf"/>
</dbReference>
<sequence>MGKRYYCDYCERSFIDDVESRKKHIKSVNHEILRKLHYNAFRDLKTLVREERAKIPCKRFKNYQECSFGDNCNYSHYSEAELRNFESIIHQEELEKAKVPKLLTLQDWLEKRSSSESLSSSTAKILQTEPSRIYNYRLPPSLIPATKEQIMSCKLEQWG</sequence>
<dbReference type="AlphaFoldDB" id="A0A8I6RKF5"/>
<dbReference type="InterPro" id="IPR036855">
    <property type="entry name" value="Znf_CCCH_sf"/>
</dbReference>